<dbReference type="EMBL" id="CANHGI010000002">
    <property type="protein sequence ID" value="CAI5443346.1"/>
    <property type="molecule type" value="Genomic_DNA"/>
</dbReference>
<feature type="transmembrane region" description="Helical" evidence="1">
    <location>
        <begin position="128"/>
        <end position="147"/>
    </location>
</feature>
<evidence type="ECO:0000313" key="3">
    <source>
        <dbReference type="Proteomes" id="UP001152747"/>
    </source>
</evidence>
<dbReference type="AlphaFoldDB" id="A0A9P1IFU5"/>
<proteinExistence type="predicted"/>
<protein>
    <submittedName>
        <fullName evidence="2">Uncharacterized protein</fullName>
    </submittedName>
</protein>
<comment type="caution">
    <text evidence="2">The sequence shown here is derived from an EMBL/GenBank/DDBJ whole genome shotgun (WGS) entry which is preliminary data.</text>
</comment>
<evidence type="ECO:0000313" key="2">
    <source>
        <dbReference type="EMBL" id="CAI5443346.1"/>
    </source>
</evidence>
<feature type="transmembrane region" description="Helical" evidence="1">
    <location>
        <begin position="83"/>
        <end position="98"/>
    </location>
</feature>
<keyword evidence="1" id="KW-0472">Membrane</keyword>
<sequence>MKSMFNEFRETPEHWLLNEITNYIDIIACLLFLILLRKTPSDEKKSMIYPFYKIIAFIVVSRVIIRISSIVFSMTIYFMDDDVNIWIIIIIGLNYFLTRDNYGSMLFVFLIGIQRFIVILNFESFFKYVQGKYLNLVSVLIILWAPFDMTQNIYQCDNCVMYSLINAQIECQKSDSFSIVKNILSETRKKTELSIIYQNLPLLLFFMIRVIGVFIFFFKQFTDSSTDFMIRQIICRKIAITDIFPLTYCIANWRRFRDMIPCRCCKNQVNVEQSTTAPAQRI</sequence>
<keyword evidence="1" id="KW-0812">Transmembrane</keyword>
<dbReference type="Proteomes" id="UP001152747">
    <property type="component" value="Unassembled WGS sequence"/>
</dbReference>
<organism evidence="2 3">
    <name type="scientific">Caenorhabditis angaria</name>
    <dbReference type="NCBI Taxonomy" id="860376"/>
    <lineage>
        <taxon>Eukaryota</taxon>
        <taxon>Metazoa</taxon>
        <taxon>Ecdysozoa</taxon>
        <taxon>Nematoda</taxon>
        <taxon>Chromadorea</taxon>
        <taxon>Rhabditida</taxon>
        <taxon>Rhabditina</taxon>
        <taxon>Rhabditomorpha</taxon>
        <taxon>Rhabditoidea</taxon>
        <taxon>Rhabditidae</taxon>
        <taxon>Peloderinae</taxon>
        <taxon>Caenorhabditis</taxon>
    </lineage>
</organism>
<accession>A0A9P1IFU5</accession>
<feature type="transmembrane region" description="Helical" evidence="1">
    <location>
        <begin position="51"/>
        <end position="77"/>
    </location>
</feature>
<feature type="transmembrane region" description="Helical" evidence="1">
    <location>
        <begin position="195"/>
        <end position="218"/>
    </location>
</feature>
<name>A0A9P1IFU5_9PELO</name>
<feature type="transmembrane region" description="Helical" evidence="1">
    <location>
        <begin position="20"/>
        <end position="39"/>
    </location>
</feature>
<keyword evidence="1" id="KW-1133">Transmembrane helix</keyword>
<evidence type="ECO:0000256" key="1">
    <source>
        <dbReference type="SAM" id="Phobius"/>
    </source>
</evidence>
<keyword evidence="3" id="KW-1185">Reference proteome</keyword>
<feature type="transmembrane region" description="Helical" evidence="1">
    <location>
        <begin position="105"/>
        <end position="122"/>
    </location>
</feature>
<reference evidence="2" key="1">
    <citation type="submission" date="2022-11" db="EMBL/GenBank/DDBJ databases">
        <authorList>
            <person name="Kikuchi T."/>
        </authorList>
    </citation>
    <scope>NUCLEOTIDE SEQUENCE</scope>
    <source>
        <strain evidence="2">PS1010</strain>
    </source>
</reference>
<gene>
    <name evidence="2" type="ORF">CAMP_LOCUS5983</name>
</gene>